<keyword evidence="2" id="KW-1185">Reference proteome</keyword>
<proteinExistence type="predicted"/>
<sequence length="93" mass="10531">MEKQSEQLRDISSRYEHDKKVWVAAVKELSHRITVLKPDHSQLSLQAHHCANSVPDLNNMVSVVQALGGEHTGVLQMTSTKQTRNFDRMVNHG</sequence>
<evidence type="ECO:0000313" key="2">
    <source>
        <dbReference type="Proteomes" id="UP001157418"/>
    </source>
</evidence>
<gene>
    <name evidence="1" type="ORF">LVIROSA_LOCUS1343</name>
</gene>
<organism evidence="1 2">
    <name type="scientific">Lactuca virosa</name>
    <dbReference type="NCBI Taxonomy" id="75947"/>
    <lineage>
        <taxon>Eukaryota</taxon>
        <taxon>Viridiplantae</taxon>
        <taxon>Streptophyta</taxon>
        <taxon>Embryophyta</taxon>
        <taxon>Tracheophyta</taxon>
        <taxon>Spermatophyta</taxon>
        <taxon>Magnoliopsida</taxon>
        <taxon>eudicotyledons</taxon>
        <taxon>Gunneridae</taxon>
        <taxon>Pentapetalae</taxon>
        <taxon>asterids</taxon>
        <taxon>campanulids</taxon>
        <taxon>Asterales</taxon>
        <taxon>Asteraceae</taxon>
        <taxon>Cichorioideae</taxon>
        <taxon>Cichorieae</taxon>
        <taxon>Lactucinae</taxon>
        <taxon>Lactuca</taxon>
    </lineage>
</organism>
<evidence type="ECO:0000313" key="1">
    <source>
        <dbReference type="EMBL" id="CAH1413380.1"/>
    </source>
</evidence>
<dbReference type="EMBL" id="CAKMRJ010000001">
    <property type="protein sequence ID" value="CAH1413380.1"/>
    <property type="molecule type" value="Genomic_DNA"/>
</dbReference>
<dbReference type="AlphaFoldDB" id="A0AAU9LFZ2"/>
<dbReference type="Proteomes" id="UP001157418">
    <property type="component" value="Unassembled WGS sequence"/>
</dbReference>
<reference evidence="1 2" key="1">
    <citation type="submission" date="2022-01" db="EMBL/GenBank/DDBJ databases">
        <authorList>
            <person name="Xiong W."/>
            <person name="Schranz E."/>
        </authorList>
    </citation>
    <scope>NUCLEOTIDE SEQUENCE [LARGE SCALE GENOMIC DNA]</scope>
</reference>
<accession>A0AAU9LFZ2</accession>
<comment type="caution">
    <text evidence="1">The sequence shown here is derived from an EMBL/GenBank/DDBJ whole genome shotgun (WGS) entry which is preliminary data.</text>
</comment>
<name>A0AAU9LFZ2_9ASTR</name>
<protein>
    <submittedName>
        <fullName evidence="1">Uncharacterized protein</fullName>
    </submittedName>
</protein>